<dbReference type="SUPFAM" id="SSF103473">
    <property type="entry name" value="MFS general substrate transporter"/>
    <property type="match status" value="1"/>
</dbReference>
<dbReference type="Pfam" id="PF06779">
    <property type="entry name" value="MFS_4"/>
    <property type="match status" value="1"/>
</dbReference>
<protein>
    <submittedName>
        <fullName evidence="6">MFS transporter</fullName>
    </submittedName>
</protein>
<evidence type="ECO:0000256" key="4">
    <source>
        <dbReference type="SAM" id="Phobius"/>
    </source>
</evidence>
<feature type="transmembrane region" description="Helical" evidence="4">
    <location>
        <begin position="173"/>
        <end position="190"/>
    </location>
</feature>
<dbReference type="InterPro" id="IPR010645">
    <property type="entry name" value="MFS_4"/>
</dbReference>
<evidence type="ECO:0000313" key="6">
    <source>
        <dbReference type="EMBL" id="EXU79256.1"/>
    </source>
</evidence>
<accession>A0A014MC12</accession>
<feature type="transmembrane region" description="Helical" evidence="4">
    <location>
        <begin position="90"/>
        <end position="113"/>
    </location>
</feature>
<feature type="transmembrane region" description="Helical" evidence="4">
    <location>
        <begin position="347"/>
        <end position="369"/>
    </location>
</feature>
<dbReference type="Gene3D" id="1.20.1250.20">
    <property type="entry name" value="MFS general substrate transporter like domains"/>
    <property type="match status" value="1"/>
</dbReference>
<sequence>MDSCHPTLRAVIQRNELPLFLTGFLATLSGVGLARFAYTALMPQMVLAGWFTGEQVAYLGAANLLGYLIGALAAAPLAERLGAVRVLQGCWIAVTLSFLGCSMAQPMAVFFVWRLVSGIAGATLMVLGPSVAMAATPLARRAALGPLMFSGIGVGALLSATLVPALAQQSLSAVWWGLALVCAATTWWGVRQARQLPAPVPMAVTPGPQVPSPPALVWSLPVVLVFLAYTTDGFGFVPHTVFWVDYLARELHLGAGYASTQWAMFGLGAVAGPLCAALCATRWGWWRTTTGAYALKAVAIGLPLVWAGFAGHAVSGFIVGALSPGMAAITSGYLMQLIGPARHKRMWGYATAAFALLQATAGYLMAYVYASTGSYRSLFALGCTALALGTLLVAFSRQKTVPAQS</sequence>
<evidence type="ECO:0000259" key="5">
    <source>
        <dbReference type="PROSITE" id="PS50850"/>
    </source>
</evidence>
<reference evidence="6 7" key="1">
    <citation type="submission" date="2014-01" db="EMBL/GenBank/DDBJ databases">
        <title>Interspecies Systems Biology Uncovers Metabolites Affecting C. elegans Gene Expression and Life History Traits.</title>
        <authorList>
            <person name="Watson E."/>
            <person name="Macneil L.T."/>
            <person name="Ritter A.D."/>
            <person name="Yilmaz L.S."/>
            <person name="Rosebrock A.P."/>
            <person name="Caudy A.A."/>
            <person name="Walhout A.J."/>
        </authorList>
    </citation>
    <scope>NUCLEOTIDE SEQUENCE [LARGE SCALE GENOMIC DNA]</scope>
    <source>
        <strain evidence="6 7">DA1877</strain>
    </source>
</reference>
<dbReference type="InterPro" id="IPR036259">
    <property type="entry name" value="MFS_trans_sf"/>
</dbReference>
<evidence type="ECO:0000256" key="1">
    <source>
        <dbReference type="ARBA" id="ARBA00022692"/>
    </source>
</evidence>
<feature type="transmembrane region" description="Helical" evidence="4">
    <location>
        <begin position="119"/>
        <end position="139"/>
    </location>
</feature>
<dbReference type="InterPro" id="IPR020846">
    <property type="entry name" value="MFS_dom"/>
</dbReference>
<proteinExistence type="predicted"/>
<feature type="transmembrane region" description="Helical" evidence="4">
    <location>
        <begin position="17"/>
        <end position="38"/>
    </location>
</feature>
<dbReference type="PATRIC" id="fig|1457173.3.peg.2828"/>
<comment type="caution">
    <text evidence="6">The sequence shown here is derived from an EMBL/GenBank/DDBJ whole genome shotgun (WGS) entry which is preliminary data.</text>
</comment>
<feature type="transmembrane region" description="Helical" evidence="4">
    <location>
        <begin position="58"/>
        <end position="78"/>
    </location>
</feature>
<dbReference type="PANTHER" id="PTHR23537:SF1">
    <property type="entry name" value="SUGAR TRANSPORTER"/>
    <property type="match status" value="1"/>
</dbReference>
<evidence type="ECO:0000256" key="2">
    <source>
        <dbReference type="ARBA" id="ARBA00022989"/>
    </source>
</evidence>
<dbReference type="PROSITE" id="PS50850">
    <property type="entry name" value="MFS"/>
    <property type="match status" value="1"/>
</dbReference>
<feature type="transmembrane region" description="Helical" evidence="4">
    <location>
        <begin position="317"/>
        <end position="335"/>
    </location>
</feature>
<feature type="transmembrane region" description="Helical" evidence="4">
    <location>
        <begin position="293"/>
        <end position="311"/>
    </location>
</feature>
<dbReference type="GO" id="GO:0022857">
    <property type="term" value="F:transmembrane transporter activity"/>
    <property type="evidence" value="ECO:0007669"/>
    <property type="project" value="InterPro"/>
</dbReference>
<feature type="transmembrane region" description="Helical" evidence="4">
    <location>
        <begin position="262"/>
        <end position="281"/>
    </location>
</feature>
<keyword evidence="2 4" id="KW-1133">Transmembrane helix</keyword>
<dbReference type="Proteomes" id="UP000020766">
    <property type="component" value="Unassembled WGS sequence"/>
</dbReference>
<dbReference type="PANTHER" id="PTHR23537">
    <property type="match status" value="1"/>
</dbReference>
<organism evidence="6 7">
    <name type="scientific">Comamonas aquatica DA1877</name>
    <dbReference type="NCBI Taxonomy" id="1457173"/>
    <lineage>
        <taxon>Bacteria</taxon>
        <taxon>Pseudomonadati</taxon>
        <taxon>Pseudomonadota</taxon>
        <taxon>Betaproteobacteria</taxon>
        <taxon>Burkholderiales</taxon>
        <taxon>Comamonadaceae</taxon>
        <taxon>Comamonas</taxon>
    </lineage>
</organism>
<feature type="transmembrane region" description="Helical" evidence="4">
    <location>
        <begin position="375"/>
        <end position="395"/>
    </location>
</feature>
<dbReference type="GO" id="GO:0005886">
    <property type="term" value="C:plasma membrane"/>
    <property type="evidence" value="ECO:0007669"/>
    <property type="project" value="TreeGrafter"/>
</dbReference>
<dbReference type="EMBL" id="JBOK01000018">
    <property type="protein sequence ID" value="EXU79256.1"/>
    <property type="molecule type" value="Genomic_DNA"/>
</dbReference>
<feature type="domain" description="Major facilitator superfamily (MFS) profile" evidence="5">
    <location>
        <begin position="15"/>
        <end position="405"/>
    </location>
</feature>
<dbReference type="RefSeq" id="WP_231499227.1">
    <property type="nucleotide sequence ID" value="NZ_JBOK01000018.1"/>
</dbReference>
<evidence type="ECO:0000313" key="7">
    <source>
        <dbReference type="Proteomes" id="UP000020766"/>
    </source>
</evidence>
<keyword evidence="7" id="KW-1185">Reference proteome</keyword>
<dbReference type="AlphaFoldDB" id="A0A014MC12"/>
<keyword evidence="1 4" id="KW-0812">Transmembrane</keyword>
<name>A0A014MC12_9BURK</name>
<gene>
    <name evidence="6" type="ORF">AX13_05740</name>
</gene>
<keyword evidence="3 4" id="KW-0472">Membrane</keyword>
<feature type="transmembrane region" description="Helical" evidence="4">
    <location>
        <begin position="146"/>
        <end position="167"/>
    </location>
</feature>
<evidence type="ECO:0000256" key="3">
    <source>
        <dbReference type="ARBA" id="ARBA00023136"/>
    </source>
</evidence>